<dbReference type="Pfam" id="PF01399">
    <property type="entry name" value="PCI"/>
    <property type="match status" value="1"/>
</dbReference>
<dbReference type="GO" id="GO:0003743">
    <property type="term" value="F:translation initiation factor activity"/>
    <property type="evidence" value="ECO:0007669"/>
    <property type="project" value="UniProtKB-UniRule"/>
</dbReference>
<keyword evidence="2 4" id="KW-0396">Initiation factor</keyword>
<dbReference type="GO" id="GO:0033290">
    <property type="term" value="C:eukaryotic 48S preinitiation complex"/>
    <property type="evidence" value="ECO:0007669"/>
    <property type="project" value="UniProtKB-UniRule"/>
</dbReference>
<comment type="subcellular location">
    <subcellularLocation>
        <location evidence="4 5">Cytoplasm</location>
    </subcellularLocation>
</comment>
<evidence type="ECO:0000313" key="7">
    <source>
        <dbReference type="EMBL" id="KAK9805784.1"/>
    </source>
</evidence>
<dbReference type="PANTHER" id="PTHR10317">
    <property type="entry name" value="EUKARYOTIC TRANSLATION INITIATION FACTOR 3 SUBUNIT E"/>
    <property type="match status" value="1"/>
</dbReference>
<dbReference type="SMART" id="SM01186">
    <property type="entry name" value="eIF3_N"/>
    <property type="match status" value="1"/>
</dbReference>
<evidence type="ECO:0000256" key="4">
    <source>
        <dbReference type="HAMAP-Rule" id="MF_03004"/>
    </source>
</evidence>
<dbReference type="AlphaFoldDB" id="A0AAW1PDA1"/>
<dbReference type="Pfam" id="PF09440">
    <property type="entry name" value="eIF3_N"/>
    <property type="match status" value="1"/>
</dbReference>
<evidence type="ECO:0000256" key="2">
    <source>
        <dbReference type="ARBA" id="ARBA00022540"/>
    </source>
</evidence>
<dbReference type="Gene3D" id="1.25.40.570">
    <property type="match status" value="1"/>
</dbReference>
<evidence type="ECO:0000256" key="3">
    <source>
        <dbReference type="ARBA" id="ARBA00022917"/>
    </source>
</evidence>
<keyword evidence="3 4" id="KW-0648">Protein biosynthesis</keyword>
<dbReference type="HAMAP" id="MF_03004">
    <property type="entry name" value="eIF3e"/>
    <property type="match status" value="1"/>
</dbReference>
<dbReference type="GO" id="GO:0001732">
    <property type="term" value="P:formation of cytoplasmic translation initiation complex"/>
    <property type="evidence" value="ECO:0007669"/>
    <property type="project" value="UniProtKB-UniRule"/>
</dbReference>
<dbReference type="InterPro" id="IPR016650">
    <property type="entry name" value="eIF3e"/>
</dbReference>
<dbReference type="GO" id="GO:0016282">
    <property type="term" value="C:eukaryotic 43S preinitiation complex"/>
    <property type="evidence" value="ECO:0007669"/>
    <property type="project" value="UniProtKB-UniRule"/>
</dbReference>
<dbReference type="CDD" id="cd21378">
    <property type="entry name" value="eIF3E"/>
    <property type="match status" value="1"/>
</dbReference>
<keyword evidence="1 4" id="KW-0963">Cytoplasm</keyword>
<sequence length="424" mass="49048">MTSYDLTGSLVKYLDRHLVFPLLEFLSQQQLYPEDDIQQKKLELLQKTNMVDYAMDIYKALYNREEVPAEMRTRRHEVVQNLKALQSQANAIVAFLSDDSAIKQLKQDKAYNLALLQEQYQIGPAQIDALFHYAKFQFECGNYSAAGEFLYHFRTLATNSERNLSALWGKLAAEILLQNWDSALDDLMKLKDIIDSNTFAPLLTQLQQRSWLMHWSLFVFFNHENGRNAIIDLFFQERYLNAIQTTSQHLLRYLAAAVVINKRRRNAVKDVIRVIEQEAYEYSDPITQFLEALFVQYDFEGAQHMLAECEKLVENDYFLTAIKEEFVESARLFIFETYCKIHQCIDMTMLAKKLNMDDEAAEKWIVNLIRSARLNAKIDSNEGTVVMGMQFQSPSEQLMDKAKGLSARTMMIANAVTPAAAVRT</sequence>
<comment type="similarity">
    <text evidence="4 5">Belongs to the eIF-3 subunit E family.</text>
</comment>
<protein>
    <recommendedName>
        <fullName evidence="4 5">Eukaryotic translation initiation factor 3 subunit E</fullName>
        <shortName evidence="4">eIF3e</shortName>
    </recommendedName>
    <alternativeName>
        <fullName evidence="4">Eukaryotic translation initiation factor 3 subunit 6</fullName>
    </alternativeName>
</protein>
<comment type="caution">
    <text evidence="7">The sequence shown here is derived from an EMBL/GenBank/DDBJ whole genome shotgun (WGS) entry which is preliminary data.</text>
</comment>
<organism evidence="7 8">
    <name type="scientific">Symbiochloris irregularis</name>
    <dbReference type="NCBI Taxonomy" id="706552"/>
    <lineage>
        <taxon>Eukaryota</taxon>
        <taxon>Viridiplantae</taxon>
        <taxon>Chlorophyta</taxon>
        <taxon>core chlorophytes</taxon>
        <taxon>Trebouxiophyceae</taxon>
        <taxon>Trebouxiales</taxon>
        <taxon>Trebouxiaceae</taxon>
        <taxon>Symbiochloris</taxon>
    </lineage>
</organism>
<dbReference type="SUPFAM" id="SSF46785">
    <property type="entry name" value="Winged helix' DNA-binding domain"/>
    <property type="match status" value="1"/>
</dbReference>
<dbReference type="GO" id="GO:0071540">
    <property type="term" value="C:eukaryotic translation initiation factor 3 complex, eIF3e"/>
    <property type="evidence" value="ECO:0007669"/>
    <property type="project" value="UniProtKB-UniRule"/>
</dbReference>
<gene>
    <name evidence="7" type="ORF">WJX73_009832</name>
</gene>
<evidence type="ECO:0000313" key="8">
    <source>
        <dbReference type="Proteomes" id="UP001465755"/>
    </source>
</evidence>
<dbReference type="PIRSF" id="PIRSF016255">
    <property type="entry name" value="eIF3e_su6"/>
    <property type="match status" value="1"/>
</dbReference>
<name>A0AAW1PDA1_9CHLO</name>
<dbReference type="SMART" id="SM00088">
    <property type="entry name" value="PINT"/>
    <property type="match status" value="1"/>
</dbReference>
<keyword evidence="8" id="KW-1185">Reference proteome</keyword>
<dbReference type="Proteomes" id="UP001465755">
    <property type="component" value="Unassembled WGS sequence"/>
</dbReference>
<dbReference type="InterPro" id="IPR000717">
    <property type="entry name" value="PCI_dom"/>
</dbReference>
<comment type="subunit">
    <text evidence="4 5">Component of the eukaryotic translation initiation factor 3 (eIF-3) complex.</text>
</comment>
<reference evidence="7 8" key="1">
    <citation type="journal article" date="2024" name="Nat. Commun.">
        <title>Phylogenomics reveals the evolutionary origins of lichenization in chlorophyte algae.</title>
        <authorList>
            <person name="Puginier C."/>
            <person name="Libourel C."/>
            <person name="Otte J."/>
            <person name="Skaloud P."/>
            <person name="Haon M."/>
            <person name="Grisel S."/>
            <person name="Petersen M."/>
            <person name="Berrin J.G."/>
            <person name="Delaux P.M."/>
            <person name="Dal Grande F."/>
            <person name="Keller J."/>
        </authorList>
    </citation>
    <scope>NUCLEOTIDE SEQUENCE [LARGE SCALE GENOMIC DNA]</scope>
    <source>
        <strain evidence="7 8">SAG 2036</strain>
    </source>
</reference>
<dbReference type="InterPro" id="IPR036390">
    <property type="entry name" value="WH_DNA-bd_sf"/>
</dbReference>
<dbReference type="InterPro" id="IPR019010">
    <property type="entry name" value="eIF3e_N"/>
</dbReference>
<evidence type="ECO:0000256" key="1">
    <source>
        <dbReference type="ARBA" id="ARBA00022490"/>
    </source>
</evidence>
<accession>A0AAW1PDA1</accession>
<proteinExistence type="inferred from homology"/>
<comment type="function">
    <text evidence="4">Component of the eukaryotic translation initiation factor 3 (eIF-3) complex, which is involved in protein synthesis of a specialized repertoire of mRNAs and, together with other initiation factors, stimulates binding of mRNA and methionyl-tRNAi to the 40S ribosome. The eIF-3 complex specifically targets and initiates translation of a subset of mRNAs involved in cell proliferation.</text>
</comment>
<evidence type="ECO:0000259" key="6">
    <source>
        <dbReference type="PROSITE" id="PS50250"/>
    </source>
</evidence>
<dbReference type="PROSITE" id="PS50250">
    <property type="entry name" value="PCI"/>
    <property type="match status" value="1"/>
</dbReference>
<dbReference type="EMBL" id="JALJOQ010000042">
    <property type="protein sequence ID" value="KAK9805784.1"/>
    <property type="molecule type" value="Genomic_DNA"/>
</dbReference>
<feature type="domain" description="PCI" evidence="6">
    <location>
        <begin position="219"/>
        <end position="392"/>
    </location>
</feature>
<evidence type="ECO:0000256" key="5">
    <source>
        <dbReference type="PIRNR" id="PIRNR016255"/>
    </source>
</evidence>